<comment type="caution">
    <text evidence="9">The sequence shown here is derived from an EMBL/GenBank/DDBJ whole genome shotgun (WGS) entry which is preliminary data.</text>
</comment>
<dbReference type="GO" id="GO:0016020">
    <property type="term" value="C:membrane"/>
    <property type="evidence" value="ECO:0007669"/>
    <property type="project" value="UniProtKB-SubCell"/>
</dbReference>
<proteinExistence type="inferred from homology"/>
<comment type="subcellular location">
    <subcellularLocation>
        <location evidence="1">Membrane</location>
        <topology evidence="1">Multi-pass membrane protein</topology>
    </subcellularLocation>
</comment>
<evidence type="ECO:0000256" key="7">
    <source>
        <dbReference type="SAM" id="Phobius"/>
    </source>
</evidence>
<feature type="transmembrane region" description="Helical" evidence="7">
    <location>
        <begin position="101"/>
        <end position="124"/>
    </location>
</feature>
<dbReference type="OrthoDB" id="5429740at2759"/>
<protein>
    <recommendedName>
        <fullName evidence="8">Rhodopsin domain-containing protein</fullName>
    </recommendedName>
</protein>
<feature type="transmembrane region" description="Helical" evidence="7">
    <location>
        <begin position="250"/>
        <end position="275"/>
    </location>
</feature>
<reference evidence="9 10" key="1">
    <citation type="submission" date="2016-10" db="EMBL/GenBank/DDBJ databases">
        <title>Genome sequencing of Aspergillus oryzae BCC7051.</title>
        <authorList>
            <person name="Thammarongtham C."/>
            <person name="Vorapreeda T."/>
            <person name="Nookaew I."/>
            <person name="Srisuk T."/>
            <person name="Land M."/>
            <person name="Jeennor S."/>
            <person name="Laoteng K."/>
        </authorList>
    </citation>
    <scope>NUCLEOTIDE SEQUENCE [LARGE SCALE GENOMIC DNA]</scope>
    <source>
        <strain evidence="9 10">BCC7051</strain>
    </source>
</reference>
<evidence type="ECO:0000256" key="2">
    <source>
        <dbReference type="ARBA" id="ARBA00022692"/>
    </source>
</evidence>
<dbReference type="VEuPathDB" id="FungiDB:AO090001000565"/>
<evidence type="ECO:0000256" key="1">
    <source>
        <dbReference type="ARBA" id="ARBA00004141"/>
    </source>
</evidence>
<evidence type="ECO:0000256" key="6">
    <source>
        <dbReference type="SAM" id="MobiDB-lite"/>
    </source>
</evidence>
<feature type="domain" description="Rhodopsin" evidence="8">
    <location>
        <begin position="41"/>
        <end position="281"/>
    </location>
</feature>
<dbReference type="AlphaFoldDB" id="A0A1S9D6E6"/>
<keyword evidence="4 7" id="KW-0472">Membrane</keyword>
<feature type="transmembrane region" description="Helical" evidence="7">
    <location>
        <begin position="136"/>
        <end position="163"/>
    </location>
</feature>
<comment type="similarity">
    <text evidence="5">Belongs to the SAT4 family.</text>
</comment>
<gene>
    <name evidence="9" type="ORF">OAory_01109950</name>
</gene>
<feature type="transmembrane region" description="Helical" evidence="7">
    <location>
        <begin position="183"/>
        <end position="204"/>
    </location>
</feature>
<dbReference type="PANTHER" id="PTHR33048:SF163">
    <property type="entry name" value="INTEGRAL MEMBRANE PROTEIN (AFU_ORTHOLOGUE AFUA_8G05510)"/>
    <property type="match status" value="1"/>
</dbReference>
<evidence type="ECO:0000256" key="3">
    <source>
        <dbReference type="ARBA" id="ARBA00022989"/>
    </source>
</evidence>
<sequence>MSASGDFGPAPPGVNLSENQNGSMLGAVITLIILGTLSVVLRIYARTEFKKFRFSIDDYLSFAALLFSYSLGICVIISVKYKNGHHVQALTKQEFTVIWKLLYAHVMLYAFCVTCTKTSIILFYKRIFNLRYSLYFAMFFILGYFIVIIVTINVACDPIPYFWEQYTDPNTAVGSCIDIPKFFFGNGIAAVLIDIMILIIPIPITWKLQMPKTQRLAVIGILLLGSFVCIAGIVRLVFLNRNTHSDDATWSVAPVFVWSCVEPSIGIVCACLPTLSPIFRRWWSSMITGKSGSASAKQSPSGYNLSSRKSRLTDPGMTWTHCDEVELVDTVIERKSISMQRRGSEGGNSSRHSGIRSTLFVHTSHDVEFLAEFFSDWYTWTGLDRHLLDVKRQDQHPRLVLEEKGSPEHGLTCSFSALLNLSCQDSGLGTRDHLANKSPTEWI</sequence>
<feature type="transmembrane region" description="Helical" evidence="7">
    <location>
        <begin position="216"/>
        <end position="238"/>
    </location>
</feature>
<name>A0A1S9D6E6_ASPOZ</name>
<evidence type="ECO:0000313" key="9">
    <source>
        <dbReference type="EMBL" id="OOO04658.1"/>
    </source>
</evidence>
<feature type="compositionally biased region" description="Polar residues" evidence="6">
    <location>
        <begin position="290"/>
        <end position="307"/>
    </location>
</feature>
<dbReference type="Pfam" id="PF20684">
    <property type="entry name" value="Fung_rhodopsin"/>
    <property type="match status" value="1"/>
</dbReference>
<evidence type="ECO:0000313" key="10">
    <source>
        <dbReference type="Proteomes" id="UP000190312"/>
    </source>
</evidence>
<organism evidence="9 10">
    <name type="scientific">Aspergillus oryzae</name>
    <name type="common">Yellow koji mold</name>
    <dbReference type="NCBI Taxonomy" id="5062"/>
    <lineage>
        <taxon>Eukaryota</taxon>
        <taxon>Fungi</taxon>
        <taxon>Dikarya</taxon>
        <taxon>Ascomycota</taxon>
        <taxon>Pezizomycotina</taxon>
        <taxon>Eurotiomycetes</taxon>
        <taxon>Eurotiomycetidae</taxon>
        <taxon>Eurotiales</taxon>
        <taxon>Aspergillaceae</taxon>
        <taxon>Aspergillus</taxon>
        <taxon>Aspergillus subgen. Circumdati</taxon>
    </lineage>
</organism>
<dbReference type="EMBL" id="MKZY01000010">
    <property type="protein sequence ID" value="OOO04658.1"/>
    <property type="molecule type" value="Genomic_DNA"/>
</dbReference>
<accession>A0A1S9D6E6</accession>
<feature type="region of interest" description="Disordered" evidence="6">
    <location>
        <begin position="290"/>
        <end position="311"/>
    </location>
</feature>
<evidence type="ECO:0000256" key="4">
    <source>
        <dbReference type="ARBA" id="ARBA00023136"/>
    </source>
</evidence>
<keyword evidence="3 7" id="KW-1133">Transmembrane helix</keyword>
<keyword evidence="2 7" id="KW-0812">Transmembrane</keyword>
<dbReference type="PANTHER" id="PTHR33048">
    <property type="entry name" value="PTH11-LIKE INTEGRAL MEMBRANE PROTEIN (AFU_ORTHOLOGUE AFUA_5G11245)"/>
    <property type="match status" value="1"/>
</dbReference>
<feature type="transmembrane region" description="Helical" evidence="7">
    <location>
        <begin position="56"/>
        <end position="81"/>
    </location>
</feature>
<feature type="transmembrane region" description="Helical" evidence="7">
    <location>
        <begin position="24"/>
        <end position="44"/>
    </location>
</feature>
<evidence type="ECO:0000256" key="5">
    <source>
        <dbReference type="ARBA" id="ARBA00038359"/>
    </source>
</evidence>
<dbReference type="InterPro" id="IPR049326">
    <property type="entry name" value="Rhodopsin_dom_fungi"/>
</dbReference>
<evidence type="ECO:0000259" key="8">
    <source>
        <dbReference type="Pfam" id="PF20684"/>
    </source>
</evidence>
<dbReference type="Proteomes" id="UP000190312">
    <property type="component" value="Unassembled WGS sequence"/>
</dbReference>
<dbReference type="InterPro" id="IPR052337">
    <property type="entry name" value="SAT4-like"/>
</dbReference>